<reference evidence="2" key="1">
    <citation type="submission" date="2023-03" db="UniProtKB">
        <authorList>
            <consortium name="EnsemblPlants"/>
        </authorList>
    </citation>
    <scope>IDENTIFICATION</scope>
</reference>
<accession>A0A9I9EF90</accession>
<name>A0A9I9EF90_CUCME</name>
<feature type="coiled-coil region" evidence="1">
    <location>
        <begin position="21"/>
        <end position="55"/>
    </location>
</feature>
<dbReference type="Gramene" id="MELO3C032920.2.1">
    <property type="protein sequence ID" value="MELO3C032920.2.1"/>
    <property type="gene ID" value="MELO3C032920.2"/>
</dbReference>
<dbReference type="EnsemblPlants" id="MELO3C032920.2.1">
    <property type="protein sequence ID" value="MELO3C032920.2.1"/>
    <property type="gene ID" value="MELO3C032920.2"/>
</dbReference>
<organism evidence="2">
    <name type="scientific">Cucumis melo</name>
    <name type="common">Muskmelon</name>
    <dbReference type="NCBI Taxonomy" id="3656"/>
    <lineage>
        <taxon>Eukaryota</taxon>
        <taxon>Viridiplantae</taxon>
        <taxon>Streptophyta</taxon>
        <taxon>Embryophyta</taxon>
        <taxon>Tracheophyta</taxon>
        <taxon>Spermatophyta</taxon>
        <taxon>Magnoliopsida</taxon>
        <taxon>eudicotyledons</taxon>
        <taxon>Gunneridae</taxon>
        <taxon>Pentapetalae</taxon>
        <taxon>rosids</taxon>
        <taxon>fabids</taxon>
        <taxon>Cucurbitales</taxon>
        <taxon>Cucurbitaceae</taxon>
        <taxon>Benincaseae</taxon>
        <taxon>Cucumis</taxon>
    </lineage>
</organism>
<proteinExistence type="predicted"/>
<keyword evidence="1" id="KW-0175">Coiled coil</keyword>
<protein>
    <recommendedName>
        <fullName evidence="3">Girdin-like</fullName>
    </recommendedName>
</protein>
<evidence type="ECO:0000256" key="1">
    <source>
        <dbReference type="SAM" id="Coils"/>
    </source>
</evidence>
<evidence type="ECO:0000313" key="2">
    <source>
        <dbReference type="EnsemblPlants" id="MELO3C032920.2.1"/>
    </source>
</evidence>
<sequence length="231" mass="27614">MDHATYLQNELEKTKSFFKNQDKLEKNLETLDKKMRQMNKANRSLKNEKTTLQAIVGSQDEYIKDLESGKEYFLELVNDLNTSIGKRETQIMDLEAHNHSLHQTVDSLHLKMVECSKEYEILKNYVNLLHYQLTTFQNSSKRIMQEYESLKMDYVQMKVDYDLQTRDLQVLVERVDQTIEFLRMVSKRANGFAEWAANLRVNFFSMQPHTDDLNRFLKMICRELRHFGRFH</sequence>
<dbReference type="AlphaFoldDB" id="A0A9I9EF90"/>
<evidence type="ECO:0008006" key="3">
    <source>
        <dbReference type="Google" id="ProtNLM"/>
    </source>
</evidence>